<dbReference type="PANTHER" id="PTHR13130:SF4">
    <property type="entry name" value="MEDIATOR OF RNA POLYMERASE II TRANSCRIPTION SUBUNIT 27"/>
    <property type="match status" value="1"/>
</dbReference>
<evidence type="ECO:0000256" key="2">
    <source>
        <dbReference type="ARBA" id="ARBA00008048"/>
    </source>
</evidence>
<keyword evidence="3" id="KW-0805">Transcription regulation</keyword>
<proteinExistence type="inferred from homology"/>
<name>A0A3P3YMK2_PLABS</name>
<comment type="similarity">
    <text evidence="2">Belongs to the Mediator complex subunit 27 family.</text>
</comment>
<evidence type="ECO:0008006" key="8">
    <source>
        <dbReference type="Google" id="ProtNLM"/>
    </source>
</evidence>
<dbReference type="AlphaFoldDB" id="A0A3P3YMK2"/>
<dbReference type="Proteomes" id="UP000290189">
    <property type="component" value="Unassembled WGS sequence"/>
</dbReference>
<evidence type="ECO:0000256" key="1">
    <source>
        <dbReference type="ARBA" id="ARBA00004123"/>
    </source>
</evidence>
<gene>
    <name evidence="6" type="ORF">PLBR_LOCUS8524</name>
</gene>
<organism evidence="6 7">
    <name type="scientific">Plasmodiophora brassicae</name>
    <name type="common">Clubroot disease agent</name>
    <dbReference type="NCBI Taxonomy" id="37360"/>
    <lineage>
        <taxon>Eukaryota</taxon>
        <taxon>Sar</taxon>
        <taxon>Rhizaria</taxon>
        <taxon>Endomyxa</taxon>
        <taxon>Phytomyxea</taxon>
        <taxon>Plasmodiophorida</taxon>
        <taxon>Plasmodiophoridae</taxon>
        <taxon>Plasmodiophora</taxon>
    </lineage>
</organism>
<dbReference type="GO" id="GO:0003713">
    <property type="term" value="F:transcription coactivator activity"/>
    <property type="evidence" value="ECO:0007669"/>
    <property type="project" value="TreeGrafter"/>
</dbReference>
<geneLocation type="mitochondrion" evidence="6"/>
<evidence type="ECO:0000256" key="3">
    <source>
        <dbReference type="ARBA" id="ARBA00023015"/>
    </source>
</evidence>
<sequence length="290" mass="32482">MDVDAIRADQESIAAAIDAIVGLRLAVMDVLESWRNTFLDGTGTFAAVVKQRRAALDAALAAFKEAIAGIKDTIVISPDFPGPVSLSRVVLKFATISAEIPIAVCDRADRDRPKVDVLSRAHRAALHKAFPEIACRSNIREVAEGSLSFQEVLRELQQQHPKLMLEYQCNNADRALTVRVENVFRATIAFPSGYGDNDDKSYEMGRINVLGWNERYADVDDALCIHALRRFITWLIQFENLFTASCGGCQRVLMHDSDEFMFVPPTHRAIDDSRPFHPQCYETVKTLRTR</sequence>
<evidence type="ECO:0000313" key="6">
    <source>
        <dbReference type="EMBL" id="SPR01309.1"/>
    </source>
</evidence>
<dbReference type="PANTHER" id="PTHR13130">
    <property type="entry name" value="34 KDA TRANSCRIPTIONAL CO-ACTIVATOR-RELATED"/>
    <property type="match status" value="1"/>
</dbReference>
<keyword evidence="4" id="KW-0804">Transcription</keyword>
<keyword evidence="6" id="KW-0496">Mitochondrion</keyword>
<dbReference type="Pfam" id="PF11571">
    <property type="entry name" value="Med27"/>
    <property type="match status" value="1"/>
</dbReference>
<keyword evidence="5" id="KW-0539">Nucleus</keyword>
<evidence type="ECO:0000256" key="5">
    <source>
        <dbReference type="ARBA" id="ARBA00023242"/>
    </source>
</evidence>
<dbReference type="GO" id="GO:0016592">
    <property type="term" value="C:mediator complex"/>
    <property type="evidence" value="ECO:0007669"/>
    <property type="project" value="InterPro"/>
</dbReference>
<dbReference type="GO" id="GO:0006357">
    <property type="term" value="P:regulation of transcription by RNA polymerase II"/>
    <property type="evidence" value="ECO:0007669"/>
    <property type="project" value="TreeGrafter"/>
</dbReference>
<dbReference type="EMBL" id="OVEO01000017">
    <property type="protein sequence ID" value="SPR01309.1"/>
    <property type="molecule type" value="Genomic_DNA"/>
</dbReference>
<evidence type="ECO:0000313" key="7">
    <source>
        <dbReference type="Proteomes" id="UP000290189"/>
    </source>
</evidence>
<protein>
    <recommendedName>
        <fullName evidence="8">Mediator of RNA polymerase II transcription subunit 27</fullName>
    </recommendedName>
</protein>
<accession>A0A3P3YMK2</accession>
<dbReference type="InterPro" id="IPR021627">
    <property type="entry name" value="Mediator_Med27"/>
</dbReference>
<comment type="subcellular location">
    <subcellularLocation>
        <location evidence="1">Nucleus</location>
    </subcellularLocation>
</comment>
<reference evidence="6 7" key="1">
    <citation type="submission" date="2018-03" db="EMBL/GenBank/DDBJ databases">
        <authorList>
            <person name="Fogelqvist J."/>
        </authorList>
    </citation>
    <scope>NUCLEOTIDE SEQUENCE [LARGE SCALE GENOMIC DNA]</scope>
</reference>
<evidence type="ECO:0000256" key="4">
    <source>
        <dbReference type="ARBA" id="ARBA00023163"/>
    </source>
</evidence>